<protein>
    <submittedName>
        <fullName evidence="1">Uncharacterized protein</fullName>
    </submittedName>
</protein>
<comment type="caution">
    <text evidence="1">The sequence shown here is derived from an EMBL/GenBank/DDBJ whole genome shotgun (WGS) entry which is preliminary data.</text>
</comment>
<keyword evidence="2" id="KW-1185">Reference proteome</keyword>
<evidence type="ECO:0000313" key="2">
    <source>
        <dbReference type="Proteomes" id="UP000549009"/>
    </source>
</evidence>
<evidence type="ECO:0000313" key="1">
    <source>
        <dbReference type="EMBL" id="MBB5102648.1"/>
    </source>
</evidence>
<reference evidence="1 2" key="1">
    <citation type="submission" date="2020-08" db="EMBL/GenBank/DDBJ databases">
        <title>Genomic Encyclopedia of Type Strains, Phase III (KMG-III): the genomes of soil and plant-associated and newly described type strains.</title>
        <authorList>
            <person name="Whitman W."/>
        </authorList>
    </citation>
    <scope>NUCLEOTIDE SEQUENCE [LARGE SCALE GENOMIC DNA]</scope>
    <source>
        <strain evidence="1 2">CECT 3146</strain>
    </source>
</reference>
<feature type="non-terminal residue" evidence="1">
    <location>
        <position position="1"/>
    </location>
</feature>
<dbReference type="AlphaFoldDB" id="A0A7W8AQG0"/>
<dbReference type="Proteomes" id="UP000549009">
    <property type="component" value="Unassembled WGS sequence"/>
</dbReference>
<dbReference type="EMBL" id="JACHJD010000002">
    <property type="protein sequence ID" value="MBB5102648.1"/>
    <property type="molecule type" value="Genomic_DNA"/>
</dbReference>
<gene>
    <name evidence="1" type="ORF">FHS40_001701</name>
</gene>
<sequence>TPTTTHITATQNNHTAFTSTITTTPHP</sequence>
<organism evidence="1 2">
    <name type="scientific">Streptomyces spectabilis</name>
    <dbReference type="NCBI Taxonomy" id="68270"/>
    <lineage>
        <taxon>Bacteria</taxon>
        <taxon>Bacillati</taxon>
        <taxon>Actinomycetota</taxon>
        <taxon>Actinomycetes</taxon>
        <taxon>Kitasatosporales</taxon>
        <taxon>Streptomycetaceae</taxon>
        <taxon>Streptomyces</taxon>
    </lineage>
</organism>
<proteinExistence type="predicted"/>
<name>A0A7W8AQG0_STRST</name>
<accession>A0A7W8AQG0</accession>